<dbReference type="EMBL" id="NIDE01000008">
    <property type="protein sequence ID" value="OWK40285.1"/>
    <property type="molecule type" value="Genomic_DNA"/>
</dbReference>
<comment type="subcellular location">
    <subcellularLocation>
        <location evidence="1">Membrane</location>
        <topology evidence="1">Single-pass membrane protein</topology>
    </subcellularLocation>
</comment>
<dbReference type="InterPro" id="IPR058625">
    <property type="entry name" value="MdtA-like_BSH"/>
</dbReference>
<organism evidence="8 9">
    <name type="scientific">Fimbriiglobus ruber</name>
    <dbReference type="NCBI Taxonomy" id="1908690"/>
    <lineage>
        <taxon>Bacteria</taxon>
        <taxon>Pseudomonadati</taxon>
        <taxon>Planctomycetota</taxon>
        <taxon>Planctomycetia</taxon>
        <taxon>Gemmatales</taxon>
        <taxon>Gemmataceae</taxon>
        <taxon>Fimbriiglobus</taxon>
    </lineage>
</organism>
<dbReference type="Proteomes" id="UP000214646">
    <property type="component" value="Unassembled WGS sequence"/>
</dbReference>
<dbReference type="GO" id="GO:0016020">
    <property type="term" value="C:membrane"/>
    <property type="evidence" value="ECO:0007669"/>
    <property type="project" value="UniProtKB-SubCell"/>
</dbReference>
<evidence type="ECO:0000256" key="3">
    <source>
        <dbReference type="ARBA" id="ARBA00022989"/>
    </source>
</evidence>
<keyword evidence="3" id="KW-1133">Transmembrane helix</keyword>
<evidence type="ECO:0000313" key="9">
    <source>
        <dbReference type="Proteomes" id="UP000214646"/>
    </source>
</evidence>
<reference evidence="9" key="1">
    <citation type="submission" date="2017-06" db="EMBL/GenBank/DDBJ databases">
        <title>Genome analysis of Fimbriiglobus ruber SP5, the first member of the order Planctomycetales with confirmed chitinolytic capability.</title>
        <authorList>
            <person name="Ravin N.V."/>
            <person name="Rakitin A.L."/>
            <person name="Ivanova A.A."/>
            <person name="Beletsky A.V."/>
            <person name="Kulichevskaya I.S."/>
            <person name="Mardanov A.V."/>
            <person name="Dedysh S.N."/>
        </authorList>
    </citation>
    <scope>NUCLEOTIDE SEQUENCE [LARGE SCALE GENOMIC DNA]</scope>
    <source>
        <strain evidence="9">SP5</strain>
    </source>
</reference>
<evidence type="ECO:0000259" key="7">
    <source>
        <dbReference type="Pfam" id="PF25917"/>
    </source>
</evidence>
<keyword evidence="5" id="KW-0175">Coiled coil</keyword>
<keyword evidence="4" id="KW-0472">Membrane</keyword>
<keyword evidence="2" id="KW-0812">Transmembrane</keyword>
<dbReference type="SUPFAM" id="SSF111369">
    <property type="entry name" value="HlyD-like secretion proteins"/>
    <property type="match status" value="2"/>
</dbReference>
<evidence type="ECO:0000256" key="5">
    <source>
        <dbReference type="SAM" id="Coils"/>
    </source>
</evidence>
<feature type="domain" description="Multidrug resistance protein MdtA-like barrel-sandwich hybrid" evidence="7">
    <location>
        <begin position="143"/>
        <end position="429"/>
    </location>
</feature>
<sequence>MGSKIGVVSWDATTVTDGRFGLLSRVKPGGHRPAPGSKDQILDSYGVVASSLTFSKFTANERMNTSVAAPEEHTSGATKPVPSTPTTSDAGPKLPRVWKRWAIGIVSLVGLAVAGWLIVPTVETALNTVSTDDAYVNGHVTFVAPRVSGQVLRVLVDDNYRVKAGELLVELDPEPYQIQVNLKKAAVTAAEADRRAAEAEVRGLLAQLRSQRWKLQTAMEQVDNQVALLNARAAALRSKEATLERANADLARLKETFGKGASARQELDAGIEAAGVAEAQVKQAAQEVYEVRVTLGLPPRPASGSLTAVPADLNQTFSTVRQTVADFIHIAAQVGLPLNRSEATPTEVLEEFRSRDAARDVDRIFAALIPEAPAVKQADAKLMQARRDLDQAELNLRYCRVYAEIDGVVTRRNVNRGNNILAGQQVMAVRSLTEIWIDANYKETQIAPLKIGQRVDVYADTYGSRRTFRGRITGFTNGTGSTLALLPAQNATGNFVKVVQRLPVRIELEDYDPEVDTLYAGLSVTPYVYYKDQSAGPNAGRRLQDLARPGTPGENRP</sequence>
<evidence type="ECO:0000313" key="8">
    <source>
        <dbReference type="EMBL" id="OWK40285.1"/>
    </source>
</evidence>
<dbReference type="Gene3D" id="2.40.50.100">
    <property type="match status" value="1"/>
</dbReference>
<dbReference type="Pfam" id="PF25917">
    <property type="entry name" value="BSH_RND"/>
    <property type="match status" value="1"/>
</dbReference>
<dbReference type="Gene3D" id="2.40.30.170">
    <property type="match status" value="1"/>
</dbReference>
<dbReference type="AlphaFoldDB" id="A0A225DVB2"/>
<comment type="caution">
    <text evidence="8">The sequence shown here is derived from an EMBL/GenBank/DDBJ whole genome shotgun (WGS) entry which is preliminary data.</text>
</comment>
<dbReference type="GO" id="GO:0055085">
    <property type="term" value="P:transmembrane transport"/>
    <property type="evidence" value="ECO:0007669"/>
    <property type="project" value="InterPro"/>
</dbReference>
<dbReference type="PANTHER" id="PTHR30386:SF26">
    <property type="entry name" value="TRANSPORT PROTEIN COMB"/>
    <property type="match status" value="1"/>
</dbReference>
<evidence type="ECO:0000256" key="2">
    <source>
        <dbReference type="ARBA" id="ARBA00022692"/>
    </source>
</evidence>
<dbReference type="PANTHER" id="PTHR30386">
    <property type="entry name" value="MEMBRANE FUSION SUBUNIT OF EMRAB-TOLC MULTIDRUG EFFLUX PUMP"/>
    <property type="match status" value="1"/>
</dbReference>
<feature type="coiled-coil region" evidence="5">
    <location>
        <begin position="182"/>
        <end position="256"/>
    </location>
</feature>
<gene>
    <name evidence="8" type="ORF">FRUB_05204</name>
</gene>
<name>A0A225DVB2_9BACT</name>
<evidence type="ECO:0000256" key="1">
    <source>
        <dbReference type="ARBA" id="ARBA00004167"/>
    </source>
</evidence>
<evidence type="ECO:0000256" key="4">
    <source>
        <dbReference type="ARBA" id="ARBA00023136"/>
    </source>
</evidence>
<proteinExistence type="predicted"/>
<keyword evidence="9" id="KW-1185">Reference proteome</keyword>
<feature type="region of interest" description="Disordered" evidence="6">
    <location>
        <begin position="535"/>
        <end position="557"/>
    </location>
</feature>
<feature type="region of interest" description="Disordered" evidence="6">
    <location>
        <begin position="65"/>
        <end position="91"/>
    </location>
</feature>
<accession>A0A225DVB2</accession>
<dbReference type="InterPro" id="IPR050739">
    <property type="entry name" value="MFP"/>
</dbReference>
<protein>
    <submittedName>
        <fullName evidence="8">Membrane fusion component of tripartite multidrug resistance system</fullName>
    </submittedName>
</protein>
<dbReference type="Gene3D" id="1.10.287.470">
    <property type="entry name" value="Helix hairpin bin"/>
    <property type="match status" value="1"/>
</dbReference>
<evidence type="ECO:0000256" key="6">
    <source>
        <dbReference type="SAM" id="MobiDB-lite"/>
    </source>
</evidence>